<reference evidence="2 3" key="1">
    <citation type="submission" date="2024-02" db="EMBL/GenBank/DDBJ databases">
        <title>Rubritalea halochordaticola NBRC 107102.</title>
        <authorList>
            <person name="Ichikawa N."/>
            <person name="Katano-Makiyama Y."/>
            <person name="Hidaka K."/>
        </authorList>
    </citation>
    <scope>NUCLEOTIDE SEQUENCE [LARGE SCALE GENOMIC DNA]</scope>
    <source>
        <strain evidence="2 3">NBRC 107102</strain>
    </source>
</reference>
<proteinExistence type="predicted"/>
<accession>A0ABP9V032</accession>
<gene>
    <name evidence="2" type="ORF">Rhal01_02230</name>
</gene>
<evidence type="ECO:0008006" key="4">
    <source>
        <dbReference type="Google" id="ProtNLM"/>
    </source>
</evidence>
<dbReference type="InterPro" id="IPR024510">
    <property type="entry name" value="DUF2589"/>
</dbReference>
<evidence type="ECO:0000256" key="1">
    <source>
        <dbReference type="SAM" id="MobiDB-lite"/>
    </source>
</evidence>
<dbReference type="Pfam" id="PF11655">
    <property type="entry name" value="DUF2589"/>
    <property type="match status" value="1"/>
</dbReference>
<name>A0ABP9V032_9BACT</name>
<evidence type="ECO:0000313" key="3">
    <source>
        <dbReference type="Proteomes" id="UP001424741"/>
    </source>
</evidence>
<organism evidence="2 3">
    <name type="scientific">Rubritalea halochordaticola</name>
    <dbReference type="NCBI Taxonomy" id="714537"/>
    <lineage>
        <taxon>Bacteria</taxon>
        <taxon>Pseudomonadati</taxon>
        <taxon>Verrucomicrobiota</taxon>
        <taxon>Verrucomicrobiia</taxon>
        <taxon>Verrucomicrobiales</taxon>
        <taxon>Rubritaleaceae</taxon>
        <taxon>Rubritalea</taxon>
    </lineage>
</organism>
<feature type="region of interest" description="Disordered" evidence="1">
    <location>
        <begin position="129"/>
        <end position="148"/>
    </location>
</feature>
<evidence type="ECO:0000313" key="2">
    <source>
        <dbReference type="EMBL" id="GAA5496049.1"/>
    </source>
</evidence>
<comment type="caution">
    <text evidence="2">The sequence shown here is derived from an EMBL/GenBank/DDBJ whole genome shotgun (WGS) entry which is preliminary data.</text>
</comment>
<dbReference type="EMBL" id="BAABRL010000006">
    <property type="protein sequence ID" value="GAA5496049.1"/>
    <property type="molecule type" value="Genomic_DNA"/>
</dbReference>
<feature type="compositionally biased region" description="Low complexity" evidence="1">
    <location>
        <begin position="129"/>
        <end position="145"/>
    </location>
</feature>
<keyword evidence="3" id="KW-1185">Reference proteome</keyword>
<sequence>MSQQFSGLPIESLIGAPLQAATQANATMATTQVNFLKAICFNALNQEDFNKELSTDANATAYQIQDSTQVGYTPVMVQMIVSRQMLTGPKDKPTVSVAKSVISLPILTLIPLNSLAVTSADVTFDMEVKSSTSSDTSQKSSSSTDTEGKFSATAKYNAGFFSVSATVSGSVSKKSSTENSSSSHYEASNKAKYTINVKAGQLPLPEGVKTIIDAYSQAISPIDMTTEPAGNKDDKTK</sequence>
<protein>
    <recommendedName>
        <fullName evidence="4">DUF2589 domain-containing protein</fullName>
    </recommendedName>
</protein>
<dbReference type="Proteomes" id="UP001424741">
    <property type="component" value="Unassembled WGS sequence"/>
</dbReference>